<dbReference type="Proteomes" id="UP000194857">
    <property type="component" value="Unassembled WGS sequence"/>
</dbReference>
<evidence type="ECO:0000313" key="2">
    <source>
        <dbReference type="Proteomes" id="UP000194857"/>
    </source>
</evidence>
<dbReference type="RefSeq" id="WP_065327577.1">
    <property type="nucleotide sequence ID" value="NZ_NFFZ01000004.1"/>
</dbReference>
<name>A0A241XRU2_PSEAI</name>
<protein>
    <submittedName>
        <fullName evidence="1">Uncharacterized protein</fullName>
    </submittedName>
</protein>
<dbReference type="AlphaFoldDB" id="A0A241XRU2"/>
<evidence type="ECO:0000313" key="1">
    <source>
        <dbReference type="EMBL" id="OTI63209.1"/>
    </source>
</evidence>
<proteinExistence type="predicted"/>
<sequence length="80" mass="9012">MPTVIIDGVEYVPRAEIPELTDERLKAAIEELVSIQYFKENHKAVRQAWNVLHCLAPELAQLAADNPKAAFDRIHGFDKG</sequence>
<dbReference type="EMBL" id="NFFZ01000004">
    <property type="protein sequence ID" value="OTI63209.1"/>
    <property type="molecule type" value="Genomic_DNA"/>
</dbReference>
<accession>A0A241XRU2</accession>
<comment type="caution">
    <text evidence="1">The sequence shown here is derived from an EMBL/GenBank/DDBJ whole genome shotgun (WGS) entry which is preliminary data.</text>
</comment>
<gene>
    <name evidence="1" type="ORF">CAZ10_10265</name>
</gene>
<reference evidence="1 2" key="1">
    <citation type="submission" date="2017-05" db="EMBL/GenBank/DDBJ databases">
        <authorList>
            <person name="Song R."/>
            <person name="Chenine A.L."/>
            <person name="Ruprecht R.M."/>
        </authorList>
    </citation>
    <scope>NUCLEOTIDE SEQUENCE [LARGE SCALE GENOMIC DNA]</scope>
    <source>
        <strain evidence="1 2">S567_C10_BS</strain>
    </source>
</reference>
<organism evidence="1 2">
    <name type="scientific">Pseudomonas aeruginosa</name>
    <dbReference type="NCBI Taxonomy" id="287"/>
    <lineage>
        <taxon>Bacteria</taxon>
        <taxon>Pseudomonadati</taxon>
        <taxon>Pseudomonadota</taxon>
        <taxon>Gammaproteobacteria</taxon>
        <taxon>Pseudomonadales</taxon>
        <taxon>Pseudomonadaceae</taxon>
        <taxon>Pseudomonas</taxon>
    </lineage>
</organism>